<reference evidence="1 2" key="1">
    <citation type="submission" date="2018-01" db="EMBL/GenBank/DDBJ databases">
        <title>Complete genome sequence of Salinigranum rubrum GX10T, an extremely halophilic archaeon isolated from a marine solar saltern.</title>
        <authorList>
            <person name="Han S."/>
        </authorList>
    </citation>
    <scope>NUCLEOTIDE SEQUENCE [LARGE SCALE GENOMIC DNA]</scope>
    <source>
        <strain evidence="1 2">GX10</strain>
    </source>
</reference>
<dbReference type="OrthoDB" id="330975at2157"/>
<evidence type="ECO:0000313" key="2">
    <source>
        <dbReference type="Proteomes" id="UP000236584"/>
    </source>
</evidence>
<evidence type="ECO:0000313" key="1">
    <source>
        <dbReference type="EMBL" id="AUV82849.1"/>
    </source>
</evidence>
<dbReference type="EMBL" id="CP026309">
    <property type="protein sequence ID" value="AUV82849.1"/>
    <property type="molecule type" value="Genomic_DNA"/>
</dbReference>
<protein>
    <submittedName>
        <fullName evidence="1">Uncharacterized protein</fullName>
    </submittedName>
</protein>
<dbReference type="RefSeq" id="WP_103426538.1">
    <property type="nucleotide sequence ID" value="NZ_CP026309.1"/>
</dbReference>
<dbReference type="AlphaFoldDB" id="A0A2I8VP08"/>
<dbReference type="KEGG" id="srub:C2R22_15385"/>
<accession>A0A2I8VP08</accession>
<dbReference type="GeneID" id="35593503"/>
<dbReference type="InterPro" id="IPR017850">
    <property type="entry name" value="Alkaline_phosphatase_core_sf"/>
</dbReference>
<dbReference type="Gene3D" id="3.40.720.10">
    <property type="entry name" value="Alkaline Phosphatase, subunit A"/>
    <property type="match status" value="1"/>
</dbReference>
<keyword evidence="2" id="KW-1185">Reference proteome</keyword>
<gene>
    <name evidence="1" type="ORF">C2R22_15385</name>
</gene>
<proteinExistence type="predicted"/>
<dbReference type="Proteomes" id="UP000236584">
    <property type="component" value="Chromosome"/>
</dbReference>
<name>A0A2I8VP08_9EURY</name>
<organism evidence="1 2">
    <name type="scientific">Salinigranum rubrum</name>
    <dbReference type="NCBI Taxonomy" id="755307"/>
    <lineage>
        <taxon>Archaea</taxon>
        <taxon>Methanobacteriati</taxon>
        <taxon>Methanobacteriota</taxon>
        <taxon>Stenosarchaea group</taxon>
        <taxon>Halobacteria</taxon>
        <taxon>Halobacteriales</taxon>
        <taxon>Haloferacaceae</taxon>
        <taxon>Salinigranum</taxon>
    </lineage>
</organism>
<sequence>MKVLTVMFGGVDLHYLERFDCRHLKQAQYGGVEVDNLWQTRDVSTQITSQLITGHDWRTSGVTGRKHYTDPEIEWLEKRVIRPRTYQKPFFHGLEARTRPLREGFYQTLRPRLEKRNYLRDDLLVPTLFEKIPDSEALYVPAYNPEPSWALGRNILDPRRLPEFGEAGAVDLAEKNFAWRSRRFREALAGDPRQFFMTQFQILDSYQHLYLVYADEPNLEKVEEIYRRIDAFAGEICELAEGKYDLVVFCSENGAANSLRGRTHYNRPFYSLSRPMDLDGRTNMRDFHDHLLSWVQMEPNPVTLTGDPTAPREHAVAPLK</sequence>